<organism evidence="1 2">
    <name type="scientific">Bacteroides faecium</name>
    <dbReference type="NCBI Taxonomy" id="2715212"/>
    <lineage>
        <taxon>Bacteria</taxon>
        <taxon>Pseudomonadati</taxon>
        <taxon>Bacteroidota</taxon>
        <taxon>Bacteroidia</taxon>
        <taxon>Bacteroidales</taxon>
        <taxon>Bacteroidaceae</taxon>
        <taxon>Bacteroides</taxon>
    </lineage>
</organism>
<reference evidence="1 2" key="1">
    <citation type="submission" date="2020-03" db="EMBL/GenBank/DDBJ databases">
        <title>Genomic analysis of Bacteroides faecium CBA7301.</title>
        <authorList>
            <person name="Kim J."/>
            <person name="Roh S.W."/>
        </authorList>
    </citation>
    <scope>NUCLEOTIDE SEQUENCE [LARGE SCALE GENOMIC DNA]</scope>
    <source>
        <strain evidence="1 2">CBA7301</strain>
    </source>
</reference>
<dbReference type="AlphaFoldDB" id="A0A6H0KN82"/>
<dbReference type="PROSITE" id="PS51257">
    <property type="entry name" value="PROKAR_LIPOPROTEIN"/>
    <property type="match status" value="1"/>
</dbReference>
<dbReference type="EMBL" id="CP050831">
    <property type="protein sequence ID" value="QIU93837.1"/>
    <property type="molecule type" value="Genomic_DNA"/>
</dbReference>
<proteinExistence type="predicted"/>
<evidence type="ECO:0008006" key="3">
    <source>
        <dbReference type="Google" id="ProtNLM"/>
    </source>
</evidence>
<keyword evidence="2" id="KW-1185">Reference proteome</keyword>
<dbReference type="RefSeq" id="WP_167961358.1">
    <property type="nucleotide sequence ID" value="NZ_CP050831.1"/>
</dbReference>
<dbReference type="KEGG" id="bfc:BacF7301_06610"/>
<accession>A0A6H0KN82</accession>
<gene>
    <name evidence="1" type="ORF">BacF7301_06610</name>
</gene>
<sequence length="248" mass="28410">MRFAIFLLIASLFISFYGCSKEEPYEPEKKSISIWEGETSHISIETDLTRYNCTLQSDDQEIATATIDKMGICIITHKSGSTMIRLLDNDKILCEIFVYVKYFGSPEIIDWGIPLKEGNPGYPGITIKATDLRIPPEIEKELREESKPFISAIYTFNQNTKKFTIETFSGISYEGSYEWNLTSLTLMHDGKKEKYGFKFATGMSHGYIIEADKTEKYQQRYPDAGITEVKVNHVWKDNGIIQLRGLTF</sequence>
<evidence type="ECO:0000313" key="1">
    <source>
        <dbReference type="EMBL" id="QIU93837.1"/>
    </source>
</evidence>
<evidence type="ECO:0000313" key="2">
    <source>
        <dbReference type="Proteomes" id="UP000501780"/>
    </source>
</evidence>
<name>A0A6H0KN82_9BACE</name>
<protein>
    <recommendedName>
        <fullName evidence="3">Lipoprotein</fullName>
    </recommendedName>
</protein>
<dbReference type="Proteomes" id="UP000501780">
    <property type="component" value="Chromosome"/>
</dbReference>